<organism evidence="3 4">
    <name type="scientific">Kocuria tytonis</name>
    <dbReference type="NCBI Taxonomy" id="2054280"/>
    <lineage>
        <taxon>Bacteria</taxon>
        <taxon>Bacillati</taxon>
        <taxon>Actinomycetota</taxon>
        <taxon>Actinomycetes</taxon>
        <taxon>Micrococcales</taxon>
        <taxon>Micrococcaceae</taxon>
        <taxon>Kocuria</taxon>
    </lineage>
</organism>
<dbReference type="AlphaFoldDB" id="A0A495A8S3"/>
<protein>
    <submittedName>
        <fullName evidence="3">DUF3099 domain-containing protein</fullName>
    </submittedName>
</protein>
<feature type="region of interest" description="Disordered" evidence="1">
    <location>
        <begin position="1"/>
        <end position="22"/>
    </location>
</feature>
<dbReference type="Proteomes" id="UP000249516">
    <property type="component" value="Unassembled WGS sequence"/>
</dbReference>
<evidence type="ECO:0000313" key="4">
    <source>
        <dbReference type="Proteomes" id="UP000249516"/>
    </source>
</evidence>
<dbReference type="Pfam" id="PF11298">
    <property type="entry name" value="DUF3099"/>
    <property type="match status" value="1"/>
</dbReference>
<dbReference type="InterPro" id="IPR021449">
    <property type="entry name" value="DUF3099"/>
</dbReference>
<keyword evidence="4" id="KW-1185">Reference proteome</keyword>
<feature type="region of interest" description="Disordered" evidence="1">
    <location>
        <begin position="81"/>
        <end position="109"/>
    </location>
</feature>
<keyword evidence="2" id="KW-1133">Transmembrane helix</keyword>
<evidence type="ECO:0000313" key="3">
    <source>
        <dbReference type="EMBL" id="RKQ36439.1"/>
    </source>
</evidence>
<sequence length="140" mass="15493">MTRSQHQTHDSTEVHSITSAADPHTTDMAHRMKIYSAQMALRVVCIIGVVLIDNLWVRILLILGAALLPWFAVMLANRGADRSERTASVYRPPTLTELPTAAETQDRPVDPESVVMDAEYTVHSGPRALPAPRPTATRRN</sequence>
<proteinExistence type="predicted"/>
<evidence type="ECO:0000256" key="2">
    <source>
        <dbReference type="SAM" id="Phobius"/>
    </source>
</evidence>
<reference evidence="3 4" key="1">
    <citation type="submission" date="2018-10" db="EMBL/GenBank/DDBJ databases">
        <title>Kocuria tytouropygialis sp. nov., isolated from the uropygial gland of an American barn owl (Tyto furcata).</title>
        <authorList>
            <person name="Braun M.S."/>
            <person name="Wang E."/>
            <person name="Zimmermann S."/>
            <person name="Wagner H."/>
            <person name="Wink M."/>
        </authorList>
    </citation>
    <scope>NUCLEOTIDE SEQUENCE [LARGE SCALE GENOMIC DNA]</scope>
    <source>
        <strain evidence="3 4">442</strain>
    </source>
</reference>
<feature type="transmembrane region" description="Helical" evidence="2">
    <location>
        <begin position="58"/>
        <end position="76"/>
    </location>
</feature>
<comment type="caution">
    <text evidence="3">The sequence shown here is derived from an EMBL/GenBank/DDBJ whole genome shotgun (WGS) entry which is preliminary data.</text>
</comment>
<name>A0A495A8S3_9MICC</name>
<feature type="transmembrane region" description="Helical" evidence="2">
    <location>
        <begin position="34"/>
        <end position="52"/>
    </location>
</feature>
<gene>
    <name evidence="3" type="ORF">C1C97_001835</name>
</gene>
<dbReference type="EMBL" id="PNJG02000001">
    <property type="protein sequence ID" value="RKQ36439.1"/>
    <property type="molecule type" value="Genomic_DNA"/>
</dbReference>
<keyword evidence="2" id="KW-0812">Transmembrane</keyword>
<evidence type="ECO:0000256" key="1">
    <source>
        <dbReference type="SAM" id="MobiDB-lite"/>
    </source>
</evidence>
<dbReference type="OrthoDB" id="4229919at2"/>
<accession>A0A495A8S3</accession>
<keyword evidence="2" id="KW-0472">Membrane</keyword>